<evidence type="ECO:0000256" key="1">
    <source>
        <dbReference type="SAM" id="MobiDB-lite"/>
    </source>
</evidence>
<dbReference type="Pfam" id="PF23635">
    <property type="entry name" value="Beta-prop_AT5G49610-like"/>
    <property type="match status" value="1"/>
</dbReference>
<dbReference type="InterPro" id="IPR001810">
    <property type="entry name" value="F-box_dom"/>
</dbReference>
<evidence type="ECO:0008006" key="6">
    <source>
        <dbReference type="Google" id="ProtNLM"/>
    </source>
</evidence>
<evidence type="ECO:0000313" key="4">
    <source>
        <dbReference type="EMBL" id="GJN24375.1"/>
    </source>
</evidence>
<gene>
    <name evidence="4" type="primary">gb12113</name>
    <name evidence="4" type="ORF">PR202_gb12113</name>
</gene>
<feature type="domain" description="F-box protein AT5G49610-like beta-propeller" evidence="3">
    <location>
        <begin position="97"/>
        <end position="350"/>
    </location>
</feature>
<feature type="compositionally biased region" description="Polar residues" evidence="1">
    <location>
        <begin position="74"/>
        <end position="85"/>
    </location>
</feature>
<dbReference type="EMBL" id="BQKI01000077">
    <property type="protein sequence ID" value="GJN24375.1"/>
    <property type="molecule type" value="Genomic_DNA"/>
</dbReference>
<dbReference type="PANTHER" id="PTHR32133:SF408">
    <property type="entry name" value="OS07G0120400 PROTEIN"/>
    <property type="match status" value="1"/>
</dbReference>
<comment type="caution">
    <text evidence="4">The sequence shown here is derived from an EMBL/GenBank/DDBJ whole genome shotgun (WGS) entry which is preliminary data.</text>
</comment>
<feature type="domain" description="F-box" evidence="2">
    <location>
        <begin position="13"/>
        <end position="46"/>
    </location>
</feature>
<reference evidence="4" key="1">
    <citation type="journal article" date="2018" name="DNA Res.">
        <title>Multiple hybrid de novo genome assembly of finger millet, an orphan allotetraploid crop.</title>
        <authorList>
            <person name="Hatakeyama M."/>
            <person name="Aluri S."/>
            <person name="Balachadran M.T."/>
            <person name="Sivarajan S.R."/>
            <person name="Patrignani A."/>
            <person name="Gruter S."/>
            <person name="Poveda L."/>
            <person name="Shimizu-Inatsugi R."/>
            <person name="Baeten J."/>
            <person name="Francoijs K.J."/>
            <person name="Nataraja K.N."/>
            <person name="Reddy Y.A.N."/>
            <person name="Phadnis S."/>
            <person name="Ravikumar R.L."/>
            <person name="Schlapbach R."/>
            <person name="Sreeman S.M."/>
            <person name="Shimizu K.K."/>
        </authorList>
    </citation>
    <scope>NUCLEOTIDE SEQUENCE</scope>
</reference>
<protein>
    <recommendedName>
        <fullName evidence="6">F-box domain-containing protein</fullName>
    </recommendedName>
</protein>
<accession>A0AAV5EQ49</accession>
<feature type="region of interest" description="Disordered" evidence="1">
    <location>
        <begin position="65"/>
        <end position="85"/>
    </location>
</feature>
<evidence type="ECO:0000313" key="5">
    <source>
        <dbReference type="Proteomes" id="UP001054889"/>
    </source>
</evidence>
<dbReference type="InterPro" id="IPR036047">
    <property type="entry name" value="F-box-like_dom_sf"/>
</dbReference>
<sequence>MAAPPELIDDATAEIFLRLPPDDPACLVRAALVCKRWRRILSDPAFPRRYREFHRTPPLLGFLRNRSDRDPSPQFVSTADASPFSSPEFDCKQWWTLDSRHGRVLFRCVEPDGLVVWDPITGDKHYIIPQLGNEKIDLAAAVLCAADGCNHLDCHSGPFLVVFVSADFHGLVTWASVYSSETGAWSHTDAYLDFPCCMDPVPCLLAGDALYFMAFFGMCLVKYDLALQDLSIIDMPKEHDCLMTTAMISEGGGLGLASIDGYSLLLWSRQAVTDGSEDWVHHRVIDLKTVLPIRGLRTIAHLAGVTEGANTIFVNTYVGIFAIELSSGQVRKVGEREHYTIVPYMSFYTPGMSDNRQTSWSTSILYFHECGVWCLDQRSMNQVIVVPSDYIVYLMHRSRKAPDNYAALIEILLVHYFVVSVTDNLKLLSLITGMRSPPPPTSIVRASLVSWSCVLSEPAPSGVAAARGTAPYLQAGPINHPWLGFLRYRHPTTWMLTMSFSPTDTVVVEGDALYVYAWTWDECCWVQRKAVDLKALLPVHAISFSPLIFYLPQGTDAVGVSTDAGVFVVELTSVQVRRKLLEREELLKEEGGGTSSTNLLVHLSYCEL</sequence>
<dbReference type="InterPro" id="IPR056594">
    <property type="entry name" value="AT5G49610-like_b-prop"/>
</dbReference>
<name>A0AAV5EQ49_ELECO</name>
<evidence type="ECO:0000259" key="3">
    <source>
        <dbReference type="Pfam" id="PF23635"/>
    </source>
</evidence>
<proteinExistence type="predicted"/>
<keyword evidence="5" id="KW-1185">Reference proteome</keyword>
<reference evidence="4" key="2">
    <citation type="submission" date="2021-12" db="EMBL/GenBank/DDBJ databases">
        <title>Resequencing data analysis of finger millet.</title>
        <authorList>
            <person name="Hatakeyama M."/>
            <person name="Aluri S."/>
            <person name="Balachadran M.T."/>
            <person name="Sivarajan S.R."/>
            <person name="Poveda L."/>
            <person name="Shimizu-Inatsugi R."/>
            <person name="Schlapbach R."/>
            <person name="Sreeman S.M."/>
            <person name="Shimizu K.K."/>
        </authorList>
    </citation>
    <scope>NUCLEOTIDE SEQUENCE</scope>
</reference>
<dbReference type="AlphaFoldDB" id="A0AAV5EQ49"/>
<dbReference type="Gene3D" id="1.20.1280.50">
    <property type="match status" value="1"/>
</dbReference>
<dbReference type="Pfam" id="PF12937">
    <property type="entry name" value="F-box-like"/>
    <property type="match status" value="1"/>
</dbReference>
<dbReference type="PANTHER" id="PTHR32133">
    <property type="entry name" value="OS07G0120400 PROTEIN"/>
    <property type="match status" value="1"/>
</dbReference>
<dbReference type="Proteomes" id="UP001054889">
    <property type="component" value="Unassembled WGS sequence"/>
</dbReference>
<dbReference type="SUPFAM" id="SSF81383">
    <property type="entry name" value="F-box domain"/>
    <property type="match status" value="1"/>
</dbReference>
<organism evidence="4 5">
    <name type="scientific">Eleusine coracana subsp. coracana</name>
    <dbReference type="NCBI Taxonomy" id="191504"/>
    <lineage>
        <taxon>Eukaryota</taxon>
        <taxon>Viridiplantae</taxon>
        <taxon>Streptophyta</taxon>
        <taxon>Embryophyta</taxon>
        <taxon>Tracheophyta</taxon>
        <taxon>Spermatophyta</taxon>
        <taxon>Magnoliopsida</taxon>
        <taxon>Liliopsida</taxon>
        <taxon>Poales</taxon>
        <taxon>Poaceae</taxon>
        <taxon>PACMAD clade</taxon>
        <taxon>Chloridoideae</taxon>
        <taxon>Cynodonteae</taxon>
        <taxon>Eleusininae</taxon>
        <taxon>Eleusine</taxon>
    </lineage>
</organism>
<evidence type="ECO:0000259" key="2">
    <source>
        <dbReference type="Pfam" id="PF12937"/>
    </source>
</evidence>